<proteinExistence type="predicted"/>
<dbReference type="InterPro" id="IPR027798">
    <property type="entry name" value="Ub_Mut7C"/>
</dbReference>
<dbReference type="InterPro" id="IPR016155">
    <property type="entry name" value="Mopterin_synth/thiamin_S_b"/>
</dbReference>
<comment type="caution">
    <text evidence="2">The sequence shown here is derived from an EMBL/GenBank/DDBJ whole genome shotgun (WGS) entry which is preliminary data.</text>
</comment>
<dbReference type="EMBL" id="DSTK01000032">
    <property type="protein sequence ID" value="HFK97712.1"/>
    <property type="molecule type" value="Genomic_DNA"/>
</dbReference>
<gene>
    <name evidence="2" type="ORF">ENS06_10395</name>
</gene>
<evidence type="ECO:0000259" key="1">
    <source>
        <dbReference type="Pfam" id="PF14451"/>
    </source>
</evidence>
<dbReference type="Gene3D" id="3.10.20.30">
    <property type="match status" value="1"/>
</dbReference>
<sequence>MALQVLLAATLRRFVPDYDPLTGLNVPVPSGITVRELVDRLGLPRDEIKLIMVNGVASSWDAVLHGDERVAFFPPVGGG</sequence>
<name>A0A831ZZ46_9BACT</name>
<evidence type="ECO:0000313" key="2">
    <source>
        <dbReference type="EMBL" id="HFK97712.1"/>
    </source>
</evidence>
<feature type="domain" description="Ubiquitin Mut7-C" evidence="1">
    <location>
        <begin position="4"/>
        <end position="74"/>
    </location>
</feature>
<dbReference type="SUPFAM" id="SSF54285">
    <property type="entry name" value="MoaD/ThiS"/>
    <property type="match status" value="1"/>
</dbReference>
<dbReference type="Pfam" id="PF14451">
    <property type="entry name" value="Ub-Mut7C"/>
    <property type="match status" value="1"/>
</dbReference>
<protein>
    <submittedName>
        <fullName evidence="2">Thiamine biosynthesis protein ThiS</fullName>
    </submittedName>
</protein>
<dbReference type="AlphaFoldDB" id="A0A831ZZ46"/>
<organism evidence="2">
    <name type="scientific">Desulfacinum infernum</name>
    <dbReference type="NCBI Taxonomy" id="35837"/>
    <lineage>
        <taxon>Bacteria</taxon>
        <taxon>Pseudomonadati</taxon>
        <taxon>Thermodesulfobacteriota</taxon>
        <taxon>Syntrophobacteria</taxon>
        <taxon>Syntrophobacterales</taxon>
        <taxon>Syntrophobacteraceae</taxon>
        <taxon>Desulfacinum</taxon>
    </lineage>
</organism>
<reference evidence="2" key="1">
    <citation type="journal article" date="2020" name="mSystems">
        <title>Genome- and Community-Level Interaction Insights into Carbon Utilization and Element Cycling Functions of Hydrothermarchaeota in Hydrothermal Sediment.</title>
        <authorList>
            <person name="Zhou Z."/>
            <person name="Liu Y."/>
            <person name="Xu W."/>
            <person name="Pan J."/>
            <person name="Luo Z.H."/>
            <person name="Li M."/>
        </authorList>
    </citation>
    <scope>NUCLEOTIDE SEQUENCE [LARGE SCALE GENOMIC DNA]</scope>
    <source>
        <strain evidence="2">SpSt-456</strain>
    </source>
</reference>
<accession>A0A831ZZ46</accession>
<dbReference type="InterPro" id="IPR012675">
    <property type="entry name" value="Beta-grasp_dom_sf"/>
</dbReference>